<name>A0ABW0BLE8_9ACTN</name>
<dbReference type="RefSeq" id="WP_378591746.1">
    <property type="nucleotide sequence ID" value="NZ_JBHSKD010000019.1"/>
</dbReference>
<dbReference type="Pfam" id="PF00561">
    <property type="entry name" value="Abhydrolase_1"/>
    <property type="match status" value="1"/>
</dbReference>
<evidence type="ECO:0000313" key="4">
    <source>
        <dbReference type="Proteomes" id="UP001596087"/>
    </source>
</evidence>
<dbReference type="GO" id="GO:0016787">
    <property type="term" value="F:hydrolase activity"/>
    <property type="evidence" value="ECO:0007669"/>
    <property type="project" value="UniProtKB-KW"/>
</dbReference>
<dbReference type="PANTHER" id="PTHR42977:SF3">
    <property type="entry name" value="AB HYDROLASE-1 DOMAIN-CONTAINING PROTEIN"/>
    <property type="match status" value="1"/>
</dbReference>
<dbReference type="Gene3D" id="3.40.50.1820">
    <property type="entry name" value="alpha/beta hydrolase"/>
    <property type="match status" value="1"/>
</dbReference>
<accession>A0ABW0BLE8</accession>
<evidence type="ECO:0000256" key="1">
    <source>
        <dbReference type="ARBA" id="ARBA00022801"/>
    </source>
</evidence>
<feature type="domain" description="AB hydrolase-1" evidence="2">
    <location>
        <begin position="36"/>
        <end position="270"/>
    </location>
</feature>
<evidence type="ECO:0000259" key="2">
    <source>
        <dbReference type="Pfam" id="PF00561"/>
    </source>
</evidence>
<dbReference type="SUPFAM" id="SSF53474">
    <property type="entry name" value="alpha/beta-Hydrolases"/>
    <property type="match status" value="1"/>
</dbReference>
<keyword evidence="1 3" id="KW-0378">Hydrolase</keyword>
<gene>
    <name evidence="3" type="ORF">ACFPGP_15955</name>
</gene>
<dbReference type="PRINTS" id="PR00111">
    <property type="entry name" value="ABHYDROLASE"/>
</dbReference>
<dbReference type="PRINTS" id="PR00412">
    <property type="entry name" value="EPOXHYDRLASE"/>
</dbReference>
<evidence type="ECO:0000313" key="3">
    <source>
        <dbReference type="EMBL" id="MFC5178175.1"/>
    </source>
</evidence>
<proteinExistence type="predicted"/>
<comment type="caution">
    <text evidence="3">The sequence shown here is derived from an EMBL/GenBank/DDBJ whole genome shotgun (WGS) entry which is preliminary data.</text>
</comment>
<reference evidence="4" key="1">
    <citation type="journal article" date="2019" name="Int. J. Syst. Evol. Microbiol.">
        <title>The Global Catalogue of Microorganisms (GCM) 10K type strain sequencing project: providing services to taxonomists for standard genome sequencing and annotation.</title>
        <authorList>
            <consortium name="The Broad Institute Genomics Platform"/>
            <consortium name="The Broad Institute Genome Sequencing Center for Infectious Disease"/>
            <person name="Wu L."/>
            <person name="Ma J."/>
        </authorList>
    </citation>
    <scope>NUCLEOTIDE SEQUENCE [LARGE SCALE GENOMIC DNA]</scope>
    <source>
        <strain evidence="4">DFY41</strain>
    </source>
</reference>
<dbReference type="EMBL" id="JBHSKD010000019">
    <property type="protein sequence ID" value="MFC5178175.1"/>
    <property type="molecule type" value="Genomic_DNA"/>
</dbReference>
<dbReference type="Proteomes" id="UP001596087">
    <property type="component" value="Unassembled WGS sequence"/>
</dbReference>
<dbReference type="InterPro" id="IPR029058">
    <property type="entry name" value="AB_hydrolase_fold"/>
</dbReference>
<dbReference type="InterPro" id="IPR051340">
    <property type="entry name" value="Haloalkane_dehalogenase"/>
</dbReference>
<sequence>MASDVERVLEQHRSAGSRFVAGGVGSFVRREGDGEPVVLVHGLPSSSFLYRKVSRHLADLGLQPVAFDLPGLGYADRPEDFDYTFDGLGRFAVEAVDALGLDRFHLVVHDAGGPVGFRLASAMPARVRSLTVLNTVVTLDAVPFPMEVYARLVGDRPWRALPPAPVFRKMFRAVGVRDQDAVTDAEIDAWLALVRGDDEGRAYLRIMRNLRRTPGLDLRSVVDTRVTPYPVQVVWGAHDRVLPLRKQGWQVLELSGLPALHAVPGRHYLQEDCAPAVATLVAGLAGRQPVE</sequence>
<protein>
    <submittedName>
        <fullName evidence="3">Alpha/beta fold hydrolase</fullName>
    </submittedName>
</protein>
<dbReference type="InterPro" id="IPR000639">
    <property type="entry name" value="Epox_hydrolase-like"/>
</dbReference>
<keyword evidence="4" id="KW-1185">Reference proteome</keyword>
<dbReference type="InterPro" id="IPR000073">
    <property type="entry name" value="AB_hydrolase_1"/>
</dbReference>
<organism evidence="3 4">
    <name type="scientific">Nocardioides taihuensis</name>
    <dbReference type="NCBI Taxonomy" id="1835606"/>
    <lineage>
        <taxon>Bacteria</taxon>
        <taxon>Bacillati</taxon>
        <taxon>Actinomycetota</taxon>
        <taxon>Actinomycetes</taxon>
        <taxon>Propionibacteriales</taxon>
        <taxon>Nocardioidaceae</taxon>
        <taxon>Nocardioides</taxon>
    </lineage>
</organism>
<dbReference type="PANTHER" id="PTHR42977">
    <property type="entry name" value="HYDROLASE-RELATED"/>
    <property type="match status" value="1"/>
</dbReference>